<sequence>MDFGQTHLGGLISNSQQDEKAKHYVVGSRIKMGCELMKNLYGKSWHVKLVENSYGQVIVTSQASVIYDSVKANHPFVKLLQEYVKKMDVVGDGSKLFVLLVSELLSEMLIGVNKGMKPALLSGMLREMYKEIDGMAGSLMIEHEIDFEDVESIKKVLRGVVKDEHLERIVSEGVRCTKGFESEDIRVCKVGCGSMEDSYVVEGMVFNRAPEGEVKSVKNGRTSIYNCGLEISRTELKGTVLLKTADELLAFSKDENIRTREMVESLSADVIVCSGKVDKIYLDFLNKCEKLVFKVSSKHDLRRIREVMGGHISSSLCTQAEDFMGEIDEVVVFSEGKEKYTKFVSKSKRKYTLVLKSSVKAVLDEHERIVQKALTVLSKNVNNGKIWLVEGAGRFERRMSMKMMERSGSESGSRGFVYKCVGNALGRYKQYDEEIYDVYNAKVKALKYAVEFIAMFFETSDYLIGKPEAMSISARENQNWDEDH</sequence>
<name>A0A0B2UFU2_9MICR</name>
<dbReference type="InterPro" id="IPR027413">
    <property type="entry name" value="GROEL-like_equatorial_sf"/>
</dbReference>
<dbReference type="SUPFAM" id="SSF48592">
    <property type="entry name" value="GroEL equatorial domain-like"/>
    <property type="match status" value="1"/>
</dbReference>
<dbReference type="InterPro" id="IPR027410">
    <property type="entry name" value="TCP-1-like_intermed_sf"/>
</dbReference>
<keyword evidence="6 7" id="KW-0143">Chaperone</keyword>
<comment type="subunit">
    <text evidence="3">Component of the T-complex protein 1 (TCP1) complex.</text>
</comment>
<dbReference type="VEuPathDB" id="MicrosporidiaDB:M896_041490"/>
<reference evidence="8 9" key="1">
    <citation type="journal article" date="2014" name="MBio">
        <title>The Ordospora colligata genome; evolution of extreme reduction in microsporidia and host-to-parasite horizontal gene transfer.</title>
        <authorList>
            <person name="Pombert J.-F."/>
            <person name="Haag K.L."/>
            <person name="Beidas S."/>
            <person name="Ebert D."/>
            <person name="Keeling P.J."/>
        </authorList>
    </citation>
    <scope>NUCLEOTIDE SEQUENCE [LARGE SCALE GENOMIC DNA]</scope>
    <source>
        <strain evidence="8 9">OC4</strain>
    </source>
</reference>
<dbReference type="AlphaFoldDB" id="A0A0B2UFU2"/>
<dbReference type="PRINTS" id="PR00304">
    <property type="entry name" value="TCOMPLEXTCP1"/>
</dbReference>
<dbReference type="GO" id="GO:0005524">
    <property type="term" value="F:ATP binding"/>
    <property type="evidence" value="ECO:0007669"/>
    <property type="project" value="UniProtKB-KW"/>
</dbReference>
<evidence type="ECO:0000256" key="1">
    <source>
        <dbReference type="ARBA" id="ARBA00002912"/>
    </source>
</evidence>
<organism evidence="8 9">
    <name type="scientific">Ordospora colligata OC4</name>
    <dbReference type="NCBI Taxonomy" id="1354746"/>
    <lineage>
        <taxon>Eukaryota</taxon>
        <taxon>Fungi</taxon>
        <taxon>Fungi incertae sedis</taxon>
        <taxon>Microsporidia</taxon>
        <taxon>Ordosporidae</taxon>
        <taxon>Ordospora</taxon>
    </lineage>
</organism>
<dbReference type="PANTHER" id="PTHR11353">
    <property type="entry name" value="CHAPERONIN"/>
    <property type="match status" value="1"/>
</dbReference>
<comment type="caution">
    <text evidence="8">The sequence shown here is derived from an EMBL/GenBank/DDBJ whole genome shotgun (WGS) entry which is preliminary data.</text>
</comment>
<dbReference type="Gene3D" id="1.10.560.10">
    <property type="entry name" value="GroEL-like equatorial domain"/>
    <property type="match status" value="1"/>
</dbReference>
<dbReference type="EMBL" id="JOKQ01000004">
    <property type="protein sequence ID" value="KHN69951.1"/>
    <property type="molecule type" value="Genomic_DNA"/>
</dbReference>
<protein>
    <submittedName>
        <fullName evidence="8">Subunit theta of T-complex protein 1</fullName>
    </submittedName>
</protein>
<dbReference type="STRING" id="1354746.A0A0B2UFU2"/>
<dbReference type="HOGENOM" id="CLU_008891_4_3_1"/>
<dbReference type="InterPro" id="IPR002423">
    <property type="entry name" value="Cpn60/GroEL/TCP-1"/>
</dbReference>
<keyword evidence="9" id="KW-1185">Reference proteome</keyword>
<evidence type="ECO:0000256" key="3">
    <source>
        <dbReference type="ARBA" id="ARBA00011381"/>
    </source>
</evidence>
<evidence type="ECO:0000256" key="4">
    <source>
        <dbReference type="ARBA" id="ARBA00022741"/>
    </source>
</evidence>
<proteinExistence type="inferred from homology"/>
<dbReference type="OrthoDB" id="1748577at2759"/>
<evidence type="ECO:0000313" key="8">
    <source>
        <dbReference type="EMBL" id="KHN69951.1"/>
    </source>
</evidence>
<dbReference type="Gene3D" id="3.50.7.10">
    <property type="entry name" value="GroEL"/>
    <property type="match status" value="1"/>
</dbReference>
<accession>A0A0B2UFU2</accession>
<dbReference type="InParanoid" id="A0A0B2UFU2"/>
<comment type="function">
    <text evidence="1">Molecular chaperone; assists the folding of proteins upon ATP hydrolysis.</text>
</comment>
<dbReference type="Proteomes" id="UP000031056">
    <property type="component" value="Unassembled WGS sequence"/>
</dbReference>
<dbReference type="RefSeq" id="XP_014563993.1">
    <property type="nucleotide sequence ID" value="XM_014708507.1"/>
</dbReference>
<gene>
    <name evidence="8" type="ORF">M896_041490</name>
</gene>
<dbReference type="Gene3D" id="3.30.260.10">
    <property type="entry name" value="TCP-1-like chaperonin intermediate domain"/>
    <property type="match status" value="1"/>
</dbReference>
<evidence type="ECO:0000256" key="7">
    <source>
        <dbReference type="RuleBase" id="RU004187"/>
    </source>
</evidence>
<dbReference type="InterPro" id="IPR017998">
    <property type="entry name" value="Chaperone_TCP-1"/>
</dbReference>
<dbReference type="InterPro" id="IPR027409">
    <property type="entry name" value="GroEL-like_apical_dom_sf"/>
</dbReference>
<evidence type="ECO:0000256" key="6">
    <source>
        <dbReference type="ARBA" id="ARBA00023186"/>
    </source>
</evidence>
<dbReference type="GeneID" id="26261587"/>
<comment type="similarity">
    <text evidence="2 7">Belongs to the TCP-1 chaperonin family.</text>
</comment>
<keyword evidence="5 7" id="KW-0067">ATP-binding</keyword>
<evidence type="ECO:0000313" key="9">
    <source>
        <dbReference type="Proteomes" id="UP000031056"/>
    </source>
</evidence>
<dbReference type="Pfam" id="PF00118">
    <property type="entry name" value="Cpn60_TCP1"/>
    <property type="match status" value="1"/>
</dbReference>
<keyword evidence="4 7" id="KW-0547">Nucleotide-binding</keyword>
<dbReference type="GO" id="GO:0140662">
    <property type="term" value="F:ATP-dependent protein folding chaperone"/>
    <property type="evidence" value="ECO:0007669"/>
    <property type="project" value="InterPro"/>
</dbReference>
<evidence type="ECO:0000256" key="2">
    <source>
        <dbReference type="ARBA" id="ARBA00008020"/>
    </source>
</evidence>
<dbReference type="SUPFAM" id="SSF54849">
    <property type="entry name" value="GroEL-intermediate domain like"/>
    <property type="match status" value="1"/>
</dbReference>
<dbReference type="SUPFAM" id="SSF52029">
    <property type="entry name" value="GroEL apical domain-like"/>
    <property type="match status" value="1"/>
</dbReference>
<evidence type="ECO:0000256" key="5">
    <source>
        <dbReference type="ARBA" id="ARBA00022840"/>
    </source>
</evidence>